<keyword evidence="3" id="KW-1185">Reference proteome</keyword>
<dbReference type="Proteomes" id="UP001081283">
    <property type="component" value="Unassembled WGS sequence"/>
</dbReference>
<dbReference type="EMBL" id="JAOVZQ010000001">
    <property type="protein sequence ID" value="MCY0095192.1"/>
    <property type="molecule type" value="Genomic_DNA"/>
</dbReference>
<protein>
    <submittedName>
        <fullName evidence="2">Type VI secretion system ImpA family N-terminal domain-containing protein</fullName>
    </submittedName>
</protein>
<sequence>MSNAADTAFAEALQRFLEPVSADSVCGPDLDFEDDADYANFMFPLEELLSQRFLETGGKPADRSNIKLDEVIESISGLLERSRDLRLVAALAQCHAVLLKPEGVLVCVQLMQRMLETFWEEVHPAATDGDFGYRRSMVEALDDRSRVAIPIGYFPLVNDKKIGPVSYRVWEIAQKPELKLPAETPMQALQVSEAFNSEAGRGQVQASYDVFKGLQSALKGIRSVFLENIDFDNVPSFGITLGAIDDVIAMLEREAPWLLPETEPGAEDMLAGDAEAIGGDAPASLAAAPPAAAVLPLTDISSHSQAAALLTQIERYFCNFEPSSPALILVHQARKLLGRPLVEALEALAPSRVDAARLIVDTGSGFTLSIDRMRQLTASALFQPEESGPGDEPEAVAVTSREAASSAMQSIERFLAVLEPTSPVPLLLSRARSLMNKDFSGLLSDYFNQTEGQ</sequence>
<evidence type="ECO:0000313" key="2">
    <source>
        <dbReference type="EMBL" id="MCY0095192.1"/>
    </source>
</evidence>
<gene>
    <name evidence="2" type="ORF">OEG82_14335</name>
</gene>
<accession>A0ABT3YHU0</accession>
<dbReference type="PANTHER" id="PTHR37951:SF1">
    <property type="entry name" value="TYPE VI SECRETION SYSTEM COMPONENT TSSA1"/>
    <property type="match status" value="1"/>
</dbReference>
<feature type="domain" description="ImpA N-terminal" evidence="1">
    <location>
        <begin position="17"/>
        <end position="142"/>
    </location>
</feature>
<dbReference type="RefSeq" id="WP_267613086.1">
    <property type="nucleotide sequence ID" value="NZ_JAOVZQ010000001.1"/>
</dbReference>
<dbReference type="PANTHER" id="PTHR37951">
    <property type="entry name" value="CYTOPLASMIC PROTEIN-RELATED"/>
    <property type="match status" value="1"/>
</dbReference>
<proteinExistence type="predicted"/>
<dbReference type="InterPro" id="IPR010657">
    <property type="entry name" value="ImpA_N"/>
</dbReference>
<dbReference type="Pfam" id="PF06812">
    <property type="entry name" value="ImpA_N"/>
    <property type="match status" value="1"/>
</dbReference>
<reference evidence="2" key="1">
    <citation type="submission" date="2022-10" db="EMBL/GenBank/DDBJ databases">
        <title>Hoeflea sp. J2-29, isolated from marine algae.</title>
        <authorList>
            <person name="Kristyanto S."/>
            <person name="Kim J.M."/>
            <person name="Jeon C.O."/>
        </authorList>
    </citation>
    <scope>NUCLEOTIDE SEQUENCE</scope>
    <source>
        <strain evidence="2">J2-29</strain>
    </source>
</reference>
<name>A0ABT3YHU0_9HYPH</name>
<dbReference type="InterPro" id="IPR017740">
    <property type="entry name" value="TssA-like"/>
</dbReference>
<evidence type="ECO:0000259" key="1">
    <source>
        <dbReference type="Pfam" id="PF06812"/>
    </source>
</evidence>
<organism evidence="2 3">
    <name type="scientific">Hoeflea ulvae</name>
    <dbReference type="NCBI Taxonomy" id="2983764"/>
    <lineage>
        <taxon>Bacteria</taxon>
        <taxon>Pseudomonadati</taxon>
        <taxon>Pseudomonadota</taxon>
        <taxon>Alphaproteobacteria</taxon>
        <taxon>Hyphomicrobiales</taxon>
        <taxon>Rhizobiaceae</taxon>
        <taxon>Hoeflea</taxon>
    </lineage>
</organism>
<evidence type="ECO:0000313" key="3">
    <source>
        <dbReference type="Proteomes" id="UP001081283"/>
    </source>
</evidence>
<comment type="caution">
    <text evidence="2">The sequence shown here is derived from an EMBL/GenBank/DDBJ whole genome shotgun (WGS) entry which is preliminary data.</text>
</comment>